<feature type="compositionally biased region" description="Acidic residues" evidence="6">
    <location>
        <begin position="450"/>
        <end position="459"/>
    </location>
</feature>
<dbReference type="CDD" id="cd15497">
    <property type="entry name" value="PHD1_Snt2p_like"/>
    <property type="match status" value="1"/>
</dbReference>
<feature type="domain" description="PHD-type" evidence="10">
    <location>
        <begin position="1069"/>
        <end position="1210"/>
    </location>
</feature>
<dbReference type="PANTHER" id="PTHR47672">
    <property type="entry name" value="E3 UBIQUITIN-PROTEIN LIGASE SNT2"/>
    <property type="match status" value="1"/>
</dbReference>
<feature type="compositionally biased region" description="Low complexity" evidence="6">
    <location>
        <begin position="1857"/>
        <end position="1874"/>
    </location>
</feature>
<reference evidence="12" key="1">
    <citation type="submission" date="2017-03" db="EMBL/GenBank/DDBJ databases">
        <title>Genomes of endolithic fungi from Antarctica.</title>
        <authorList>
            <person name="Coleine C."/>
            <person name="Masonjones S."/>
            <person name="Stajich J.E."/>
        </authorList>
    </citation>
    <scope>NUCLEOTIDE SEQUENCE [LARGE SCALE GENOMIC DNA]</scope>
    <source>
        <strain evidence="12">CCFEE 5527</strain>
    </source>
</reference>
<dbReference type="Pfam" id="PF00628">
    <property type="entry name" value="PHD"/>
    <property type="match status" value="2"/>
</dbReference>
<dbReference type="STRING" id="1507870.A0A1V8SN67"/>
<evidence type="ECO:0000256" key="2">
    <source>
        <dbReference type="ARBA" id="ARBA00022771"/>
    </source>
</evidence>
<dbReference type="GO" id="GO:0008270">
    <property type="term" value="F:zinc ion binding"/>
    <property type="evidence" value="ECO:0007669"/>
    <property type="project" value="UniProtKB-KW"/>
</dbReference>
<keyword evidence="4" id="KW-0539">Nucleus</keyword>
<dbReference type="PROSITE" id="PS50016">
    <property type="entry name" value="ZF_PHD_2"/>
    <property type="match status" value="2"/>
</dbReference>
<feature type="compositionally biased region" description="Polar residues" evidence="6">
    <location>
        <begin position="140"/>
        <end position="159"/>
    </location>
</feature>
<feature type="domain" description="PHD-type" evidence="7">
    <location>
        <begin position="962"/>
        <end position="1013"/>
    </location>
</feature>
<dbReference type="GO" id="GO:0004842">
    <property type="term" value="F:ubiquitin-protein transferase activity"/>
    <property type="evidence" value="ECO:0007669"/>
    <property type="project" value="TreeGrafter"/>
</dbReference>
<dbReference type="PANTHER" id="PTHR47672:SF1">
    <property type="entry name" value="E3 UBIQUITIN-PROTEIN LIGASE SNT2"/>
    <property type="match status" value="1"/>
</dbReference>
<dbReference type="SMART" id="SM00439">
    <property type="entry name" value="BAH"/>
    <property type="match status" value="1"/>
</dbReference>
<feature type="compositionally biased region" description="Basic and acidic residues" evidence="6">
    <location>
        <begin position="1"/>
        <end position="10"/>
    </location>
</feature>
<feature type="compositionally biased region" description="Low complexity" evidence="6">
    <location>
        <begin position="1882"/>
        <end position="1897"/>
    </location>
</feature>
<feature type="region of interest" description="Disordered" evidence="6">
    <location>
        <begin position="1368"/>
        <end position="1390"/>
    </location>
</feature>
<evidence type="ECO:0000259" key="9">
    <source>
        <dbReference type="PROSITE" id="PS51156"/>
    </source>
</evidence>
<evidence type="ECO:0000259" key="7">
    <source>
        <dbReference type="PROSITE" id="PS50016"/>
    </source>
</evidence>
<dbReference type="InParanoid" id="A0A1V8SN67"/>
<feature type="compositionally biased region" description="Polar residues" evidence="6">
    <location>
        <begin position="438"/>
        <end position="447"/>
    </location>
</feature>
<dbReference type="InterPro" id="IPR001025">
    <property type="entry name" value="BAH_dom"/>
</dbReference>
<feature type="compositionally biased region" description="Polar residues" evidence="6">
    <location>
        <begin position="38"/>
        <end position="60"/>
    </location>
</feature>
<feature type="compositionally biased region" description="Polar residues" evidence="6">
    <location>
        <begin position="1903"/>
        <end position="1912"/>
    </location>
</feature>
<dbReference type="CDD" id="cd15571">
    <property type="entry name" value="ePHD"/>
    <property type="match status" value="1"/>
</dbReference>
<dbReference type="InterPro" id="IPR013083">
    <property type="entry name" value="Znf_RING/FYVE/PHD"/>
</dbReference>
<feature type="region of interest" description="Disordered" evidence="6">
    <location>
        <begin position="893"/>
        <end position="955"/>
    </location>
</feature>
<accession>A0A1V8SN67</accession>
<dbReference type="Gene3D" id="2.30.30.490">
    <property type="match status" value="1"/>
</dbReference>
<dbReference type="InterPro" id="IPR029617">
    <property type="entry name" value="Snt2"/>
</dbReference>
<protein>
    <recommendedName>
        <fullName evidence="13">Lid2 complex component snt2</fullName>
    </recommendedName>
</protein>
<dbReference type="GO" id="GO:0003682">
    <property type="term" value="F:chromatin binding"/>
    <property type="evidence" value="ECO:0007669"/>
    <property type="project" value="InterPro"/>
</dbReference>
<feature type="region of interest" description="Disordered" evidence="6">
    <location>
        <begin position="1530"/>
        <end position="1561"/>
    </location>
</feature>
<dbReference type="Pfam" id="PF13832">
    <property type="entry name" value="zf-HC5HC2H_2"/>
    <property type="match status" value="1"/>
</dbReference>
<gene>
    <name evidence="11" type="ORF">B0A48_13807</name>
</gene>
<feature type="region of interest" description="Disordered" evidence="6">
    <location>
        <begin position="1"/>
        <end position="96"/>
    </location>
</feature>
<dbReference type="SMART" id="SM00249">
    <property type="entry name" value="PHD"/>
    <property type="match status" value="3"/>
</dbReference>
<evidence type="ECO:0000259" key="8">
    <source>
        <dbReference type="PROSITE" id="PS51038"/>
    </source>
</evidence>
<feature type="compositionally biased region" description="Pro residues" evidence="6">
    <location>
        <begin position="1709"/>
        <end position="1727"/>
    </location>
</feature>
<feature type="compositionally biased region" description="Low complexity" evidence="6">
    <location>
        <begin position="1813"/>
        <end position="1827"/>
    </location>
</feature>
<feature type="region of interest" description="Disordered" evidence="6">
    <location>
        <begin position="108"/>
        <end position="183"/>
    </location>
</feature>
<dbReference type="InterPro" id="IPR034732">
    <property type="entry name" value="EPHD"/>
</dbReference>
<evidence type="ECO:0000313" key="11">
    <source>
        <dbReference type="EMBL" id="OQO00458.1"/>
    </source>
</evidence>
<feature type="compositionally biased region" description="Pro residues" evidence="6">
    <location>
        <begin position="1762"/>
        <end position="1772"/>
    </location>
</feature>
<dbReference type="FunCoup" id="A0A1V8SN67">
    <property type="interactions" value="91"/>
</dbReference>
<feature type="compositionally biased region" description="Pro residues" evidence="6">
    <location>
        <begin position="939"/>
        <end position="955"/>
    </location>
</feature>
<dbReference type="PROSITE" id="PS51038">
    <property type="entry name" value="BAH"/>
    <property type="match status" value="1"/>
</dbReference>
<dbReference type="InterPro" id="IPR000949">
    <property type="entry name" value="ELM2_dom"/>
</dbReference>
<feature type="domain" description="ELM2" evidence="9">
    <location>
        <begin position="525"/>
        <end position="693"/>
    </location>
</feature>
<dbReference type="InterPro" id="IPR043151">
    <property type="entry name" value="BAH_sf"/>
</dbReference>
<feature type="compositionally biased region" description="Low complexity" evidence="6">
    <location>
        <begin position="1671"/>
        <end position="1683"/>
    </location>
</feature>
<dbReference type="PROSITE" id="PS51156">
    <property type="entry name" value="ELM2"/>
    <property type="match status" value="1"/>
</dbReference>
<dbReference type="EMBL" id="NAJO01000035">
    <property type="protein sequence ID" value="OQO00458.1"/>
    <property type="molecule type" value="Genomic_DNA"/>
</dbReference>
<dbReference type="Gene3D" id="3.30.40.10">
    <property type="entry name" value="Zinc/RING finger domain, C3HC4 (zinc finger)"/>
    <property type="match status" value="3"/>
</dbReference>
<keyword evidence="12" id="KW-1185">Reference proteome</keyword>
<proteinExistence type="predicted"/>
<keyword evidence="2 5" id="KW-0863">Zinc-finger</keyword>
<name>A0A1V8SN67_9PEZI</name>
<keyword evidence="1" id="KW-0479">Metal-binding</keyword>
<evidence type="ECO:0008006" key="13">
    <source>
        <dbReference type="Google" id="ProtNLM"/>
    </source>
</evidence>
<dbReference type="FunFam" id="2.30.30.490:FF:000018">
    <property type="entry name" value="Lid2 complex component snt2"/>
    <property type="match status" value="1"/>
</dbReference>
<feature type="region of interest" description="Disordered" evidence="6">
    <location>
        <begin position="1595"/>
        <end position="1935"/>
    </location>
</feature>
<evidence type="ECO:0000259" key="10">
    <source>
        <dbReference type="PROSITE" id="PS51805"/>
    </source>
</evidence>
<evidence type="ECO:0000256" key="5">
    <source>
        <dbReference type="PROSITE-ProRule" id="PRU00146"/>
    </source>
</evidence>
<feature type="compositionally biased region" description="Polar residues" evidence="6">
    <location>
        <begin position="1803"/>
        <end position="1812"/>
    </location>
</feature>
<evidence type="ECO:0000256" key="3">
    <source>
        <dbReference type="ARBA" id="ARBA00022833"/>
    </source>
</evidence>
<evidence type="ECO:0000256" key="1">
    <source>
        <dbReference type="ARBA" id="ARBA00022723"/>
    </source>
</evidence>
<feature type="compositionally biased region" description="Pro residues" evidence="6">
    <location>
        <begin position="1597"/>
        <end position="1607"/>
    </location>
</feature>
<feature type="compositionally biased region" description="Polar residues" evidence="6">
    <location>
        <begin position="1531"/>
        <end position="1554"/>
    </location>
</feature>
<keyword evidence="3" id="KW-0862">Zinc</keyword>
<dbReference type="GO" id="GO:0036205">
    <property type="term" value="P:histone catabolic process"/>
    <property type="evidence" value="ECO:0007669"/>
    <property type="project" value="TreeGrafter"/>
</dbReference>
<feature type="compositionally biased region" description="Low complexity" evidence="6">
    <location>
        <begin position="166"/>
        <end position="182"/>
    </location>
</feature>
<organism evidence="11 12">
    <name type="scientific">Cryoendolithus antarcticus</name>
    <dbReference type="NCBI Taxonomy" id="1507870"/>
    <lineage>
        <taxon>Eukaryota</taxon>
        <taxon>Fungi</taxon>
        <taxon>Dikarya</taxon>
        <taxon>Ascomycota</taxon>
        <taxon>Pezizomycotina</taxon>
        <taxon>Dothideomycetes</taxon>
        <taxon>Dothideomycetidae</taxon>
        <taxon>Cladosporiales</taxon>
        <taxon>Cladosporiaceae</taxon>
        <taxon>Cryoendolithus</taxon>
    </lineage>
</organism>
<dbReference type="Pfam" id="PF01426">
    <property type="entry name" value="BAH"/>
    <property type="match status" value="1"/>
</dbReference>
<dbReference type="Proteomes" id="UP000192596">
    <property type="component" value="Unassembled WGS sequence"/>
</dbReference>
<feature type="region of interest" description="Disordered" evidence="6">
    <location>
        <begin position="435"/>
        <end position="483"/>
    </location>
</feature>
<sequence length="1935" mass="211733">MAESPLRDGEVGVMGDRVAEVTPAEPPLPTSGGFQAINKLTANLQSTYDSPTPQRSSQGVDSDAEASTPVPADASSYGTRARRGGHQRLNYSEDKEMDFEFTSAATTKPKKVAAQDGTDAKRAKDLPQSTTLDGGASHFNAAQSAKDSPSAGSTAPTTNVKKRKATAAVSAPVPPVSHATATSGVRKALLSTAARPTRETNMMTFSKSKAVLNKARELVADDGTKLRVNDHVYLISEPPGEPYYLCRVMEFLHTDSENPNSPVDSLRVNWYYRPRDVQRYNSDTRLVYATMHSDMCPLTSLRGICMIKHRSEIPDLELYRKERDAFYFVQVFDRFIRRCYECIPTSTIINVPEKVKKALDERWKFVAVEIGRVKELTSAVKTCKRCTKFAATTDSVDCAICKNSYHMNCVQPPLPKKPSRGFAWACGPCSRESERQQEAVNTPTMSGDVTEVEEEEVREEQDPPGISEEGTRAPTPDEADMPVDEHPATQAEIALAKMWPMRYLGIHCRVEDALQYDDRAIYPRASSRLGPRHQANVNVWHGRPVELAKPADIKKKYTKGNSKKEGKLSKETLAAMEADRVEKAKRPKWVQDEPVGYVPRGEDFPNDDPRCTASVMFKMPEQGVHSDRGTSNAVARPHDYDKLVDDYLVKARPLARKIGVPPFGTNFLDKAVELFTTSSFNEKVALDRLGKVDRKTDLHEPVLTKDQLTRFEEGVSKHGSEHRLVRLHMKTTLPNSDIVRFYYLWKKTPKGKEIWGNFPGRKGKKRVDNDAAAKLHEEVAHDADDSAFDNEKAVKRKRGFQCKYCNTTHARQWRRAPGVPLGQTVLVEVKGGPKERKERRLLALCLRCAGLWRKYGIQWEDVEEVAKKVAQGGGRALKRRVDEELLRELMIANDAAAQSPSPEPANAVASIENGEPPKKKSKTGVPQPLVEPPKKVEKPPPPPKLPTPPPPPIIPTQPTWKSLPCAVCLSDGNTIECAHCKLTVHRTCFGLTDADGRRPDGQVYWVCEQCKNDYTAQVSTDYSCCLCLTEETPVDLVEPPKVSHKKKTEREKEKERMEKELADGMRNEYRNKQLAHHRPWMPREPLKRTAGNNWVHVYCAMWMPEIRFSNAQALELAEGFQLIPSSKLEAVCKLCRNKDAHNVLRTDRGACVPCHQCGANFHVSCALEAGYQLGFDVTPVKNSRKDQITTATIANENGAVVPAIWCKEHTVKSIVHPMYEIADAGLTALQVYAQKFKQADLTLTGTVRKANLAQLTKDKGQQAAIASHAKDRRESIANSIAGAVRRGARNSSIAETRVSELDAATDGGDDAGSVVMPAERRCAKCDIDVTPKWHVLESGPRIQEATPPKSPEARAPVAIVETVEKLPEPPLSVPAQPRDATPAPPSQPIVNVDITGAPITTRAPEPPRPAQNIRFMAPGMNGRAWEGMPERYSSKSPRPPGDTVPNTVQLAAQAYMAAAAPTTGIVITEFTNAPPQDAAPMPGGLYGTGLPASARPPPAAYDPTFRSSLLPQQSTAETPSAAPMQIEVQPQARTSPQMTVHTSPQTNGIQTATETPRAVANDQVRESTAIARVRSDAEVQPVQYLCHKCFVKRKLNPTPPPPSPPPRIALSPPRQFPLRLDFNGGPPAMGQRPLQRSPWEEPPRSSQPPPVMHQQPQQNGMGQSSGYGMHQAPAQNPAYPPAYHHQPNGYTPGPPINHDRPNGYGFPPQRSPHPSPWPHNRHPPPPMSNYSPHGPPLQNGMRSPHLSHPQQLQTPSYSHGAPTPPQYGPPPRRTASPFSSQLPPLGGPLYSSGHSAFSRPSDGHTQQAPHQQPATSAPSGAPGSATTEASPVRLSAFAPASETMPWEQPGFTRGAESQATSAPAAQMSPSAPNPNIDPALTAAPEAAEGQPPGAAEQHVSGAVEQQRSNTPLDAQATTTGGLGASGSPNLRHLLS</sequence>
<dbReference type="OrthoDB" id="336088at2759"/>
<feature type="domain" description="PHD-type" evidence="7">
    <location>
        <begin position="380"/>
        <end position="432"/>
    </location>
</feature>
<comment type="caution">
    <text evidence="11">The sequence shown here is derived from an EMBL/GenBank/DDBJ whole genome shotgun (WGS) entry which is preliminary data.</text>
</comment>
<evidence type="ECO:0000256" key="6">
    <source>
        <dbReference type="SAM" id="MobiDB-lite"/>
    </source>
</evidence>
<dbReference type="GO" id="GO:0048189">
    <property type="term" value="C:Lid2 complex"/>
    <property type="evidence" value="ECO:0007669"/>
    <property type="project" value="TreeGrafter"/>
</dbReference>
<feature type="region of interest" description="Disordered" evidence="6">
    <location>
        <begin position="1486"/>
        <end position="1506"/>
    </location>
</feature>
<feature type="domain" description="BAH" evidence="8">
    <location>
        <begin position="224"/>
        <end position="343"/>
    </location>
</feature>
<dbReference type="InterPro" id="IPR001965">
    <property type="entry name" value="Znf_PHD"/>
</dbReference>
<feature type="compositionally biased region" description="Polar residues" evidence="6">
    <location>
        <begin position="1748"/>
        <end position="1757"/>
    </location>
</feature>
<dbReference type="PROSITE" id="PS51805">
    <property type="entry name" value="EPHD"/>
    <property type="match status" value="1"/>
</dbReference>
<evidence type="ECO:0000313" key="12">
    <source>
        <dbReference type="Proteomes" id="UP000192596"/>
    </source>
</evidence>
<evidence type="ECO:0000256" key="4">
    <source>
        <dbReference type="ARBA" id="ARBA00023242"/>
    </source>
</evidence>
<dbReference type="InterPro" id="IPR019787">
    <property type="entry name" value="Znf_PHD-finger"/>
</dbReference>
<dbReference type="SUPFAM" id="SSF57903">
    <property type="entry name" value="FYVE/PHD zinc finger"/>
    <property type="match status" value="2"/>
</dbReference>
<dbReference type="InterPro" id="IPR011011">
    <property type="entry name" value="Znf_FYVE_PHD"/>
</dbReference>